<evidence type="ECO:0000256" key="6">
    <source>
        <dbReference type="PROSITE-ProRule" id="PRU10007"/>
    </source>
</evidence>
<dbReference type="Proteomes" id="UP000220340">
    <property type="component" value="Unassembled WGS sequence"/>
</dbReference>
<dbReference type="EMBL" id="PDCR01000011">
    <property type="protein sequence ID" value="PEG54558.1"/>
    <property type="molecule type" value="Genomic_DNA"/>
</dbReference>
<dbReference type="InterPro" id="IPR029510">
    <property type="entry name" value="Ald_DH_CS_GLU"/>
</dbReference>
<dbReference type="Proteomes" id="UP000191039">
    <property type="component" value="Unassembled WGS sequence"/>
</dbReference>
<evidence type="ECO:0000313" key="11">
    <source>
        <dbReference type="Proteomes" id="UP000191039"/>
    </source>
</evidence>
<dbReference type="InterPro" id="IPR016160">
    <property type="entry name" value="Ald_DH_CS_CYS"/>
</dbReference>
<dbReference type="GO" id="GO:0004029">
    <property type="term" value="F:aldehyde dehydrogenase (NAD+) activity"/>
    <property type="evidence" value="ECO:0007669"/>
    <property type="project" value="TreeGrafter"/>
</dbReference>
<dbReference type="InterPro" id="IPR012394">
    <property type="entry name" value="Aldehyde_DH_NAD(P)"/>
</dbReference>
<dbReference type="PANTHER" id="PTHR43570:SF16">
    <property type="entry name" value="ALDEHYDE DEHYDROGENASE TYPE III, ISOFORM Q"/>
    <property type="match status" value="1"/>
</dbReference>
<dbReference type="AlphaFoldDB" id="A0A1Q4HEV8"/>
<evidence type="ECO:0000256" key="2">
    <source>
        <dbReference type="ARBA" id="ARBA00023002"/>
    </source>
</evidence>
<keyword evidence="12" id="KW-1185">Reference proteome</keyword>
<evidence type="ECO:0000256" key="3">
    <source>
        <dbReference type="ARBA" id="ARBA00023027"/>
    </source>
</evidence>
<dbReference type="InterPro" id="IPR016161">
    <property type="entry name" value="Ald_DH/histidinol_DH"/>
</dbReference>
<keyword evidence="3" id="KW-0520">NAD</keyword>
<dbReference type="Gene3D" id="3.40.605.10">
    <property type="entry name" value="Aldehyde Dehydrogenase, Chain A, domain 1"/>
    <property type="match status" value="1"/>
</dbReference>
<dbReference type="FunFam" id="3.40.605.10:FF:000004">
    <property type="entry name" value="Aldehyde dehydrogenase"/>
    <property type="match status" value="1"/>
</dbReference>
<evidence type="ECO:0000256" key="7">
    <source>
        <dbReference type="RuleBase" id="RU003345"/>
    </source>
</evidence>
<evidence type="ECO:0000256" key="5">
    <source>
        <dbReference type="PIRSR" id="PIRSR036492-1"/>
    </source>
</evidence>
<feature type="active site" evidence="5 6">
    <location>
        <position position="215"/>
    </location>
</feature>
<evidence type="ECO:0000259" key="8">
    <source>
        <dbReference type="Pfam" id="PF00171"/>
    </source>
</evidence>
<dbReference type="STRING" id="1801.BRW64_11855"/>
<keyword evidence="2 4" id="KW-0560">Oxidoreductase</keyword>
<dbReference type="RefSeq" id="WP_073856424.1">
    <property type="nucleotide sequence ID" value="NZ_BAAATC010000020.1"/>
</dbReference>
<proteinExistence type="inferred from homology"/>
<accession>A0A1Q4HEV8</accession>
<organism evidence="10 12">
    <name type="scientific">Mycolicibacterium diernhoferi</name>
    <dbReference type="NCBI Taxonomy" id="1801"/>
    <lineage>
        <taxon>Bacteria</taxon>
        <taxon>Bacillati</taxon>
        <taxon>Actinomycetota</taxon>
        <taxon>Actinomycetes</taxon>
        <taxon>Mycobacteriales</taxon>
        <taxon>Mycobacteriaceae</taxon>
        <taxon>Mycolicibacterium</taxon>
    </lineage>
</organism>
<reference evidence="10 12" key="2">
    <citation type="submission" date="2017-10" db="EMBL/GenBank/DDBJ databases">
        <title>The new phylogeny of genus Mycobacterium.</title>
        <authorList>
            <person name="Tortoli E."/>
            <person name="Trovato A."/>
            <person name="Cirillo D.M."/>
        </authorList>
    </citation>
    <scope>NUCLEOTIDE SEQUENCE [LARGE SCALE GENOMIC DNA]</scope>
    <source>
        <strain evidence="10 12">IP141170001</strain>
    </source>
</reference>
<dbReference type="Pfam" id="PF00171">
    <property type="entry name" value="Aldedh"/>
    <property type="match status" value="1"/>
</dbReference>
<evidence type="ECO:0000313" key="12">
    <source>
        <dbReference type="Proteomes" id="UP000220340"/>
    </source>
</evidence>
<dbReference type="PROSITE" id="PS00687">
    <property type="entry name" value="ALDEHYDE_DEHYDR_GLU"/>
    <property type="match status" value="1"/>
</dbReference>
<comment type="similarity">
    <text evidence="1 4 7">Belongs to the aldehyde dehydrogenase family.</text>
</comment>
<dbReference type="EMBL" id="MIJD01000560">
    <property type="protein sequence ID" value="OPE45069.1"/>
    <property type="molecule type" value="Genomic_DNA"/>
</dbReference>
<dbReference type="Gene3D" id="3.40.309.10">
    <property type="entry name" value="Aldehyde Dehydrogenase, Chain A, domain 2"/>
    <property type="match status" value="1"/>
</dbReference>
<dbReference type="GO" id="GO:0005737">
    <property type="term" value="C:cytoplasm"/>
    <property type="evidence" value="ECO:0007669"/>
    <property type="project" value="TreeGrafter"/>
</dbReference>
<comment type="caution">
    <text evidence="10">The sequence shown here is derived from an EMBL/GenBank/DDBJ whole genome shotgun (WGS) entry which is preliminary data.</text>
</comment>
<protein>
    <recommendedName>
        <fullName evidence="4">Aldehyde dehydrogenase</fullName>
    </recommendedName>
</protein>
<evidence type="ECO:0000256" key="1">
    <source>
        <dbReference type="ARBA" id="ARBA00009986"/>
    </source>
</evidence>
<dbReference type="PROSITE" id="PS00070">
    <property type="entry name" value="ALDEHYDE_DEHYDR_CYS"/>
    <property type="match status" value="1"/>
</dbReference>
<dbReference type="CDD" id="cd07087">
    <property type="entry name" value="ALDH_F3-13-14_CALDH-like"/>
    <property type="match status" value="1"/>
</dbReference>
<feature type="domain" description="Aldehyde dehydrogenase" evidence="8">
    <location>
        <begin position="8"/>
        <end position="431"/>
    </location>
</feature>
<dbReference type="PIRSF" id="PIRSF036492">
    <property type="entry name" value="ALDH"/>
    <property type="match status" value="1"/>
</dbReference>
<dbReference type="InterPro" id="IPR016163">
    <property type="entry name" value="Ald_DH_C"/>
</dbReference>
<dbReference type="PANTHER" id="PTHR43570">
    <property type="entry name" value="ALDEHYDE DEHYDROGENASE"/>
    <property type="match status" value="1"/>
</dbReference>
<dbReference type="SUPFAM" id="SSF53720">
    <property type="entry name" value="ALDH-like"/>
    <property type="match status" value="1"/>
</dbReference>
<name>A0A1Q4HEV8_9MYCO</name>
<evidence type="ECO:0000313" key="10">
    <source>
        <dbReference type="EMBL" id="PEG54558.1"/>
    </source>
</evidence>
<dbReference type="FunFam" id="3.40.309.10:FF:000003">
    <property type="entry name" value="Aldehyde dehydrogenase"/>
    <property type="match status" value="1"/>
</dbReference>
<dbReference type="InterPro" id="IPR016162">
    <property type="entry name" value="Ald_DH_N"/>
</dbReference>
<gene>
    <name evidence="9" type="ORF">BV510_29290</name>
    <name evidence="10" type="ORF">CRI78_10185</name>
</gene>
<sequence>MTAGLEPDCAATIARLRHTFDSGRTLDVDWRRTQLRGLAAMVVDNADAIVDAVSADLRRAPFETWMAEILATANEARHAARNVRRWTRRRFRLLEWTQLPGRAWIQYEPYGTVLVIGPWNVPFQLTLTPVIGAIAAGNTVVIKPSELAPASSRLLAEMVPRYLDPDAVAVVEGDGAITQELIAHGLDRVLFTGGTAVGHKIMAAASGHLTPVTLELGGKSPVIVAEDADVKTAARRIAWIKLMNSGQICVAPDYVLAHATVRDRLIDEFRAAISEFRAGARAGLPIVNGSQFDRLAGALAATRGDIVVGGGVDAQRLEIEPTVVIDPAEDEPLMTEEIFGPVLPVLTVESVQQAVGFVRQRPKPLAVYLFTRSAATRELVVRRVPAGGMVVNQLLMQVATAKMPFGGVGPSGMGAYHGRFGFEEFSHRKSVLTKPTRPDLSSLFYPPYTDKGLRLLRRMT</sequence>
<dbReference type="GO" id="GO:0006081">
    <property type="term" value="P:aldehyde metabolic process"/>
    <property type="evidence" value="ECO:0007669"/>
    <property type="project" value="InterPro"/>
</dbReference>
<reference evidence="9 11" key="1">
    <citation type="submission" date="2016-09" db="EMBL/GenBank/DDBJ databases">
        <title>genome sequences of unsequenced Mycobacteria.</title>
        <authorList>
            <person name="Greninger A.L."/>
            <person name="Jerome K.R."/>
            <person name="Mcnair B."/>
            <person name="Wallis C."/>
            <person name="Fang F."/>
        </authorList>
    </citation>
    <scope>NUCLEOTIDE SEQUENCE [LARGE SCALE GENOMIC DNA]</scope>
    <source>
        <strain evidence="9 11">BM1</strain>
    </source>
</reference>
<dbReference type="OrthoDB" id="6882680at2"/>
<dbReference type="InterPro" id="IPR015590">
    <property type="entry name" value="Aldehyde_DH_dom"/>
</dbReference>
<feature type="active site" evidence="5">
    <location>
        <position position="249"/>
    </location>
</feature>
<evidence type="ECO:0000256" key="4">
    <source>
        <dbReference type="PIRNR" id="PIRNR036492"/>
    </source>
</evidence>
<evidence type="ECO:0000313" key="9">
    <source>
        <dbReference type="EMBL" id="OPE45069.1"/>
    </source>
</evidence>